<gene>
    <name evidence="1" type="ORF">NYZ99_02475</name>
</gene>
<keyword evidence="2" id="KW-1185">Reference proteome</keyword>
<protein>
    <submittedName>
        <fullName evidence="1">Uncharacterized protein</fullName>
    </submittedName>
</protein>
<sequence>MEDFILEDTSMSLTLIQSLDTTQTQNTPFKWPEMELSANNIHLKNNEAHFSGPYARTNETTFKPNNLNFQEMTFLARDFNYKPKNFELIVDETVFKEASGLILKQLAFNAQVSDNGASLNDFTIVLNQSIARANFEMEYENIEKAMVNTANSKLNATISDVSIATKDVQKFLPQLQHNQYLDSLSQYSITGNLEVSRESEKD</sequence>
<evidence type="ECO:0000313" key="1">
    <source>
        <dbReference type="EMBL" id="UWX55433.1"/>
    </source>
</evidence>
<name>A0ABY5Y8R4_9FLAO</name>
<accession>A0ABY5Y8R4</accession>
<evidence type="ECO:0000313" key="2">
    <source>
        <dbReference type="Proteomes" id="UP001059209"/>
    </source>
</evidence>
<reference evidence="1" key="1">
    <citation type="submission" date="2022-09" db="EMBL/GenBank/DDBJ databases">
        <title>Maribacter litopenaei sp. nov., isolated from the intestinal tract of the Pacific White Shrimp, Litopenaeus vannamei.</title>
        <authorList>
            <person name="Kim S.Y."/>
            <person name="Hwang C.Y."/>
        </authorList>
    </citation>
    <scope>NUCLEOTIDE SEQUENCE</scope>
    <source>
        <strain evidence="1">HL-LV01</strain>
    </source>
</reference>
<dbReference type="Proteomes" id="UP001059209">
    <property type="component" value="Chromosome"/>
</dbReference>
<organism evidence="1 2">
    <name type="scientific">Maribacter litopenaei</name>
    <dbReference type="NCBI Taxonomy" id="2976127"/>
    <lineage>
        <taxon>Bacteria</taxon>
        <taxon>Pseudomonadati</taxon>
        <taxon>Bacteroidota</taxon>
        <taxon>Flavobacteriia</taxon>
        <taxon>Flavobacteriales</taxon>
        <taxon>Flavobacteriaceae</taxon>
        <taxon>Maribacter</taxon>
    </lineage>
</organism>
<dbReference type="RefSeq" id="WP_260573335.1">
    <property type="nucleotide sequence ID" value="NZ_CP104205.1"/>
</dbReference>
<proteinExistence type="predicted"/>
<dbReference type="EMBL" id="CP104205">
    <property type="protein sequence ID" value="UWX55433.1"/>
    <property type="molecule type" value="Genomic_DNA"/>
</dbReference>